<dbReference type="SUPFAM" id="SSF52540">
    <property type="entry name" value="P-loop containing nucleoside triphosphate hydrolases"/>
    <property type="match status" value="1"/>
</dbReference>
<dbReference type="InterPro" id="IPR027417">
    <property type="entry name" value="P-loop_NTPase"/>
</dbReference>
<dbReference type="Pfam" id="PF02492">
    <property type="entry name" value="cobW"/>
    <property type="match status" value="1"/>
</dbReference>
<evidence type="ECO:0000256" key="3">
    <source>
        <dbReference type="ARBA" id="ARBA00023186"/>
    </source>
</evidence>
<evidence type="ECO:0000313" key="9">
    <source>
        <dbReference type="Proteomes" id="UP001138802"/>
    </source>
</evidence>
<accession>A0A9X0WFS3</accession>
<dbReference type="InterPro" id="IPR036627">
    <property type="entry name" value="CobW-likC_sf"/>
</dbReference>
<dbReference type="AlphaFoldDB" id="A0A9X0WFS3"/>
<dbReference type="GO" id="GO:0000166">
    <property type="term" value="F:nucleotide binding"/>
    <property type="evidence" value="ECO:0007669"/>
    <property type="project" value="UniProtKB-KW"/>
</dbReference>
<keyword evidence="2" id="KW-0378">Hydrolase</keyword>
<dbReference type="Pfam" id="PF07683">
    <property type="entry name" value="CobW_C"/>
    <property type="match status" value="1"/>
</dbReference>
<dbReference type="Gene3D" id="3.30.1220.10">
    <property type="entry name" value="CobW-like, C-terminal domain"/>
    <property type="match status" value="1"/>
</dbReference>
<keyword evidence="3" id="KW-0143">Chaperone</keyword>
<dbReference type="Proteomes" id="UP001138802">
    <property type="component" value="Unassembled WGS sequence"/>
</dbReference>
<dbReference type="EMBL" id="NRSD01000002">
    <property type="protein sequence ID" value="MBK1643768.1"/>
    <property type="molecule type" value="Genomic_DNA"/>
</dbReference>
<keyword evidence="1" id="KW-0547">Nucleotide-binding</keyword>
<evidence type="ECO:0000256" key="5">
    <source>
        <dbReference type="ARBA" id="ARBA00045658"/>
    </source>
</evidence>
<dbReference type="InterPro" id="IPR047920">
    <property type="entry name" value="ZigA-like"/>
</dbReference>
<comment type="similarity">
    <text evidence="4">Belongs to the SIMIBI class G3E GTPase family. ZNG1 subfamily.</text>
</comment>
<evidence type="ECO:0000256" key="1">
    <source>
        <dbReference type="ARBA" id="ARBA00022741"/>
    </source>
</evidence>
<keyword evidence="9" id="KW-1185">Reference proteome</keyword>
<sequence length="406" mass="45096">MTSSHPDPRLPVTVLSGFLGAGKTTLLNHILNNREGRRVAVIVNDMSEVNIDASLVEREVTLSRGEERLVEMSNGCICCTLREDLLVEVASLARAGRFDVLVIESTGISEPLPVAETFTFRDEAGVSLSDLARLDTLVTVVDAVAFPADLETADDLADRGESLGAEDQRTLAELLIDQVEFADVIIVNKIDLISSAERERLIHALRQLNRHARILPAVLGQVPLAEVIDTGRFDFARAANAPGWLAELRGTHTPETEEYGIGSLVYRARRPFHPGRFHAAMHHEWPGNLLRSKGFFWLASRPDWAGEWSQAGGLVRHGPAGLWWDAAPREHWPDDPAQRARIESDFDGPYGDRRQEIVFIGQHLDPLEMHARLDACLLDDTEMALGPDGWRRLPDPFPAWTRGVEE</sequence>
<organism evidence="8 9">
    <name type="scientific">Thiocapsa imhoffii</name>
    <dbReference type="NCBI Taxonomy" id="382777"/>
    <lineage>
        <taxon>Bacteria</taxon>
        <taxon>Pseudomonadati</taxon>
        <taxon>Pseudomonadota</taxon>
        <taxon>Gammaproteobacteria</taxon>
        <taxon>Chromatiales</taxon>
        <taxon>Chromatiaceae</taxon>
        <taxon>Thiocapsa</taxon>
    </lineage>
</organism>
<evidence type="ECO:0000313" key="8">
    <source>
        <dbReference type="EMBL" id="MBK1643768.1"/>
    </source>
</evidence>
<dbReference type="CDD" id="cd03112">
    <property type="entry name" value="CobW-like"/>
    <property type="match status" value="1"/>
</dbReference>
<evidence type="ECO:0000256" key="2">
    <source>
        <dbReference type="ARBA" id="ARBA00022801"/>
    </source>
</evidence>
<dbReference type="PANTHER" id="PTHR43603:SF1">
    <property type="entry name" value="ZINC-REGULATED GTPASE METALLOPROTEIN ACTIVATOR 1"/>
    <property type="match status" value="1"/>
</dbReference>
<evidence type="ECO:0000256" key="4">
    <source>
        <dbReference type="ARBA" id="ARBA00034320"/>
    </source>
</evidence>
<dbReference type="NCBIfam" id="NF038288">
    <property type="entry name" value="chaper_GTP_ZigA"/>
    <property type="match status" value="1"/>
</dbReference>
<dbReference type="InterPro" id="IPR051927">
    <property type="entry name" value="Zn_Chap_cDPG_Synth"/>
</dbReference>
<feature type="domain" description="CobW C-terminal" evidence="7">
    <location>
        <begin position="261"/>
        <end position="377"/>
    </location>
</feature>
<dbReference type="RefSeq" id="WP_200386560.1">
    <property type="nucleotide sequence ID" value="NZ_NRSD01000002.1"/>
</dbReference>
<gene>
    <name evidence="8" type="ORF">CKO25_03660</name>
</gene>
<protein>
    <recommendedName>
        <fullName evidence="7">CobW C-terminal domain-containing protein</fullName>
    </recommendedName>
</protein>
<dbReference type="SMART" id="SM00833">
    <property type="entry name" value="CobW_C"/>
    <property type="match status" value="1"/>
</dbReference>
<comment type="catalytic activity">
    <reaction evidence="6">
        <text>GTP + H2O = GDP + phosphate + H(+)</text>
        <dbReference type="Rhea" id="RHEA:19669"/>
        <dbReference type="ChEBI" id="CHEBI:15377"/>
        <dbReference type="ChEBI" id="CHEBI:15378"/>
        <dbReference type="ChEBI" id="CHEBI:37565"/>
        <dbReference type="ChEBI" id="CHEBI:43474"/>
        <dbReference type="ChEBI" id="CHEBI:58189"/>
    </reaction>
    <physiologicalReaction direction="left-to-right" evidence="6">
        <dbReference type="Rhea" id="RHEA:19670"/>
    </physiologicalReaction>
</comment>
<dbReference type="PANTHER" id="PTHR43603">
    <property type="entry name" value="COBW DOMAIN-CONTAINING PROTEIN DDB_G0274527"/>
    <property type="match status" value="1"/>
</dbReference>
<proteinExistence type="inferred from homology"/>
<dbReference type="Gene3D" id="3.40.50.300">
    <property type="entry name" value="P-loop containing nucleotide triphosphate hydrolases"/>
    <property type="match status" value="1"/>
</dbReference>
<name>A0A9X0WFS3_9GAMM</name>
<dbReference type="GO" id="GO:0016787">
    <property type="term" value="F:hydrolase activity"/>
    <property type="evidence" value="ECO:0007669"/>
    <property type="project" value="UniProtKB-KW"/>
</dbReference>
<dbReference type="InterPro" id="IPR011629">
    <property type="entry name" value="CobW-like_C"/>
</dbReference>
<dbReference type="InterPro" id="IPR003495">
    <property type="entry name" value="CobW/HypB/UreG_nucleotide-bd"/>
</dbReference>
<comment type="function">
    <text evidence="5">Zinc chaperone that directly transfers zinc cofactor to target proteins, thereby activating them. Zinc is transferred from the CXCC motif in the GTPase domain to the zinc binding site in target proteins in a process requiring GTP hydrolysis.</text>
</comment>
<comment type="caution">
    <text evidence="8">The sequence shown here is derived from an EMBL/GenBank/DDBJ whole genome shotgun (WGS) entry which is preliminary data.</text>
</comment>
<reference evidence="8 9" key="1">
    <citation type="journal article" date="2020" name="Microorganisms">
        <title>Osmotic Adaptation and Compatible Solute Biosynthesis of Phototrophic Bacteria as Revealed from Genome Analyses.</title>
        <authorList>
            <person name="Imhoff J.F."/>
            <person name="Rahn T."/>
            <person name="Kunzel S."/>
            <person name="Keller A."/>
            <person name="Neulinger S.C."/>
        </authorList>
    </citation>
    <scope>NUCLEOTIDE SEQUENCE [LARGE SCALE GENOMIC DNA]</scope>
    <source>
        <strain evidence="8 9">DSM 21303</strain>
    </source>
</reference>
<evidence type="ECO:0000256" key="6">
    <source>
        <dbReference type="ARBA" id="ARBA00049117"/>
    </source>
</evidence>
<evidence type="ECO:0000259" key="7">
    <source>
        <dbReference type="SMART" id="SM00833"/>
    </source>
</evidence>